<dbReference type="RefSeq" id="WP_091357543.1">
    <property type="nucleotide sequence ID" value="NZ_AP025284.1"/>
</dbReference>
<protein>
    <submittedName>
        <fullName evidence="2">Uncharacterized protein</fullName>
    </submittedName>
</protein>
<keyword evidence="1" id="KW-1133">Transmembrane helix</keyword>
<evidence type="ECO:0000313" key="3">
    <source>
        <dbReference type="Proteomes" id="UP000198749"/>
    </source>
</evidence>
<feature type="transmembrane region" description="Helical" evidence="1">
    <location>
        <begin position="6"/>
        <end position="39"/>
    </location>
</feature>
<organism evidence="2 3">
    <name type="scientific">Amphritea atlantica</name>
    <dbReference type="NCBI Taxonomy" id="355243"/>
    <lineage>
        <taxon>Bacteria</taxon>
        <taxon>Pseudomonadati</taxon>
        <taxon>Pseudomonadota</taxon>
        <taxon>Gammaproteobacteria</taxon>
        <taxon>Oceanospirillales</taxon>
        <taxon>Oceanospirillaceae</taxon>
        <taxon>Amphritea</taxon>
    </lineage>
</organism>
<keyword evidence="3" id="KW-1185">Reference proteome</keyword>
<sequence>MSKSEWIWVAIRIFGIYLLVLAIISIPEAIGAVYAHFHLADAAGRSSDFASMADSLRKAAVSKGITALSQLILFSVAAYYFICRGKLIHNVASRENA</sequence>
<evidence type="ECO:0000256" key="1">
    <source>
        <dbReference type="SAM" id="Phobius"/>
    </source>
</evidence>
<dbReference type="AlphaFoldDB" id="A0A1H9HDD1"/>
<evidence type="ECO:0000313" key="2">
    <source>
        <dbReference type="EMBL" id="SEQ60268.1"/>
    </source>
</evidence>
<reference evidence="3" key="1">
    <citation type="submission" date="2016-10" db="EMBL/GenBank/DDBJ databases">
        <authorList>
            <person name="Varghese N."/>
            <person name="Submissions S."/>
        </authorList>
    </citation>
    <scope>NUCLEOTIDE SEQUENCE [LARGE SCALE GENOMIC DNA]</scope>
    <source>
        <strain evidence="3">DSM 18887</strain>
    </source>
</reference>
<keyword evidence="1" id="KW-0812">Transmembrane</keyword>
<gene>
    <name evidence="2" type="ORF">SAMN03080615_02083</name>
</gene>
<keyword evidence="1" id="KW-0472">Membrane</keyword>
<proteinExistence type="predicted"/>
<accession>A0A1H9HDD1</accession>
<name>A0A1H9HDD1_9GAMM</name>
<feature type="transmembrane region" description="Helical" evidence="1">
    <location>
        <begin position="60"/>
        <end position="82"/>
    </location>
</feature>
<dbReference type="OrthoDB" id="6198609at2"/>
<dbReference type="EMBL" id="FOGB01000005">
    <property type="protein sequence ID" value="SEQ60268.1"/>
    <property type="molecule type" value="Genomic_DNA"/>
</dbReference>
<dbReference type="Proteomes" id="UP000198749">
    <property type="component" value="Unassembled WGS sequence"/>
</dbReference>